<dbReference type="Proteomes" id="UP000002139">
    <property type="component" value="Chromosome"/>
</dbReference>
<dbReference type="EMBL" id="AM746676">
    <property type="protein sequence ID" value="CAN94726.1"/>
    <property type="molecule type" value="Genomic_DNA"/>
</dbReference>
<dbReference type="SUPFAM" id="SSF75169">
    <property type="entry name" value="DsrEFH-like"/>
    <property type="match status" value="1"/>
</dbReference>
<dbReference type="BioCyc" id="SCEL448385:SCE_RS23430-MONOMER"/>
<sequence>MSNRAVYRAWMLGLAIASAVSAGAGCASPPKQPATAEDARQRTLLFNVTSGQEDVHAATMALMAASNSLDAGWSTILYFNVHAAALASRNLSDSVALAGERPVKELLAAAIAKGAKVFVCPHCMQVAGVKAEELVEGAKPAALQAVLDQLHGDVISLSY</sequence>
<evidence type="ECO:0000313" key="3">
    <source>
        <dbReference type="Proteomes" id="UP000002139"/>
    </source>
</evidence>
<dbReference type="OrthoDB" id="8453507at2"/>
<dbReference type="AlphaFoldDB" id="A9F971"/>
<dbReference type="Gene3D" id="3.40.1260.10">
    <property type="entry name" value="DsrEFH-like"/>
    <property type="match status" value="1"/>
</dbReference>
<dbReference type="RefSeq" id="WP_012237195.1">
    <property type="nucleotide sequence ID" value="NC_010162.1"/>
</dbReference>
<name>A9F971_SORC5</name>
<accession>A9F971</accession>
<evidence type="ECO:0000313" key="2">
    <source>
        <dbReference type="EMBL" id="CAN94726.1"/>
    </source>
</evidence>
<keyword evidence="3" id="KW-1185">Reference proteome</keyword>
<organism evidence="2 3">
    <name type="scientific">Sorangium cellulosum (strain So ce56)</name>
    <name type="common">Polyangium cellulosum (strain So ce56)</name>
    <dbReference type="NCBI Taxonomy" id="448385"/>
    <lineage>
        <taxon>Bacteria</taxon>
        <taxon>Pseudomonadati</taxon>
        <taxon>Myxococcota</taxon>
        <taxon>Polyangia</taxon>
        <taxon>Polyangiales</taxon>
        <taxon>Polyangiaceae</taxon>
        <taxon>Sorangium</taxon>
    </lineage>
</organism>
<dbReference type="KEGG" id="scl:sce4563"/>
<dbReference type="InterPro" id="IPR003787">
    <property type="entry name" value="Sulphur_relay_DsrE/F-like"/>
</dbReference>
<reference evidence="2 3" key="1">
    <citation type="journal article" date="2007" name="Nat. Biotechnol.">
        <title>Complete genome sequence of the myxobacterium Sorangium cellulosum.</title>
        <authorList>
            <person name="Schneiker S."/>
            <person name="Perlova O."/>
            <person name="Kaiser O."/>
            <person name="Gerth K."/>
            <person name="Alici A."/>
            <person name="Altmeyer M.O."/>
            <person name="Bartels D."/>
            <person name="Bekel T."/>
            <person name="Beyer S."/>
            <person name="Bode E."/>
            <person name="Bode H.B."/>
            <person name="Bolten C.J."/>
            <person name="Choudhuri J.V."/>
            <person name="Doss S."/>
            <person name="Elnakady Y.A."/>
            <person name="Frank B."/>
            <person name="Gaigalat L."/>
            <person name="Goesmann A."/>
            <person name="Groeger C."/>
            <person name="Gross F."/>
            <person name="Jelsbak L."/>
            <person name="Jelsbak L."/>
            <person name="Kalinowski J."/>
            <person name="Kegler C."/>
            <person name="Knauber T."/>
            <person name="Konietzny S."/>
            <person name="Kopp M."/>
            <person name="Krause L."/>
            <person name="Krug D."/>
            <person name="Linke B."/>
            <person name="Mahmud T."/>
            <person name="Martinez-Arias R."/>
            <person name="McHardy A.C."/>
            <person name="Merai M."/>
            <person name="Meyer F."/>
            <person name="Mormann S."/>
            <person name="Munoz-Dorado J."/>
            <person name="Perez J."/>
            <person name="Pradella S."/>
            <person name="Rachid S."/>
            <person name="Raddatz G."/>
            <person name="Rosenau F."/>
            <person name="Rueckert C."/>
            <person name="Sasse F."/>
            <person name="Scharfe M."/>
            <person name="Schuster S.C."/>
            <person name="Suen G."/>
            <person name="Treuner-Lange A."/>
            <person name="Velicer G.J."/>
            <person name="Vorholter F.-J."/>
            <person name="Weissman K.J."/>
            <person name="Welch R.D."/>
            <person name="Wenzel S.C."/>
            <person name="Whitworth D.E."/>
            <person name="Wilhelm S."/>
            <person name="Wittmann C."/>
            <person name="Bloecker H."/>
            <person name="Puehler A."/>
            <person name="Mueller R."/>
        </authorList>
    </citation>
    <scope>NUCLEOTIDE SEQUENCE [LARGE SCALE GENOMIC DNA]</scope>
    <source>
        <strain evidence="3">So ce56</strain>
    </source>
</reference>
<dbReference type="eggNOG" id="COG2044">
    <property type="taxonomic scope" value="Bacteria"/>
</dbReference>
<dbReference type="InterPro" id="IPR027396">
    <property type="entry name" value="DsrEFH-like"/>
</dbReference>
<proteinExistence type="predicted"/>
<evidence type="ECO:0000256" key="1">
    <source>
        <dbReference type="SAM" id="SignalP"/>
    </source>
</evidence>
<feature type="chain" id="PRO_5002738391" evidence="1">
    <location>
        <begin position="25"/>
        <end position="159"/>
    </location>
</feature>
<keyword evidence="1" id="KW-0732">Signal</keyword>
<feature type="signal peptide" evidence="1">
    <location>
        <begin position="1"/>
        <end position="24"/>
    </location>
</feature>
<protein>
    <submittedName>
        <fullName evidence="2">Uncharacterized protein</fullName>
    </submittedName>
</protein>
<dbReference type="HOGENOM" id="CLU_139144_0_0_7"/>
<dbReference type="PROSITE" id="PS51257">
    <property type="entry name" value="PROKAR_LIPOPROTEIN"/>
    <property type="match status" value="1"/>
</dbReference>
<dbReference type="Pfam" id="PF02635">
    <property type="entry name" value="DsrE"/>
    <property type="match status" value="1"/>
</dbReference>
<gene>
    <name evidence="2" type="ordered locus">sce4563</name>
</gene>